<feature type="transmembrane region" description="Helical" evidence="6">
    <location>
        <begin position="30"/>
        <end position="50"/>
    </location>
</feature>
<feature type="transmembrane region" description="Helical" evidence="6">
    <location>
        <begin position="277"/>
        <end position="295"/>
    </location>
</feature>
<keyword evidence="5 6" id="KW-0472">Membrane</keyword>
<feature type="transmembrane region" description="Helical" evidence="6">
    <location>
        <begin position="57"/>
        <end position="78"/>
    </location>
</feature>
<accession>A0A4R3JTS8</accession>
<evidence type="ECO:0000256" key="4">
    <source>
        <dbReference type="ARBA" id="ARBA00022989"/>
    </source>
</evidence>
<sequence>MVVVIAAASLPMHFIGSVWRGALEGMDRFDWVRFIEVSGTILYALLVILLPMKGASLEAIAIGYILIGNARTIGYFFMLHQHRSVQIDFCFELDMHSARPMLAHAASFFSGKLYGAMFNHVPTVLVSLMSSVAMVGVYDAILRVPRLLKTVVGMFGNALLPHSARMESLGGQKSVREIIEVGTLLLAAFVFPVGMAMMIFSVEIVHALLGQNQSNLSIWFALGLIWPLLLSIASVGNSMVVARHHAVKQMNQISLINLIAYWSISAFLMQLLGWQAFLVALIVSSIISTPLQLMLVQREYEINNGALFVFLVRAILIGLIAFAIKVMLEKEVLIDSYGIQLMAFLITMIFIYLSIYQYALVARERSIIREKIASLIVAVRN</sequence>
<dbReference type="GO" id="GO:0005886">
    <property type="term" value="C:plasma membrane"/>
    <property type="evidence" value="ECO:0007669"/>
    <property type="project" value="UniProtKB-SubCell"/>
</dbReference>
<organism evidence="7 8">
    <name type="scientific">Sulfuritortus calidifontis</name>
    <dbReference type="NCBI Taxonomy" id="1914471"/>
    <lineage>
        <taxon>Bacteria</taxon>
        <taxon>Pseudomonadati</taxon>
        <taxon>Pseudomonadota</taxon>
        <taxon>Betaproteobacteria</taxon>
        <taxon>Nitrosomonadales</taxon>
        <taxon>Thiobacillaceae</taxon>
        <taxon>Sulfuritortus</taxon>
    </lineage>
</organism>
<feature type="transmembrane region" description="Helical" evidence="6">
    <location>
        <begin position="339"/>
        <end position="361"/>
    </location>
</feature>
<name>A0A4R3JTS8_9PROT</name>
<feature type="transmembrane region" description="Helical" evidence="6">
    <location>
        <begin position="218"/>
        <end position="241"/>
    </location>
</feature>
<keyword evidence="3 6" id="KW-0812">Transmembrane</keyword>
<protein>
    <submittedName>
        <fullName evidence="7">O-antigen/teichoic acid export membrane protein</fullName>
    </submittedName>
</protein>
<dbReference type="Proteomes" id="UP000295135">
    <property type="component" value="Unassembled WGS sequence"/>
</dbReference>
<keyword evidence="8" id="KW-1185">Reference proteome</keyword>
<evidence type="ECO:0000256" key="5">
    <source>
        <dbReference type="ARBA" id="ARBA00023136"/>
    </source>
</evidence>
<keyword evidence="2" id="KW-1003">Cell membrane</keyword>
<dbReference type="PANTHER" id="PTHR30250">
    <property type="entry name" value="PST FAMILY PREDICTED COLANIC ACID TRANSPORTER"/>
    <property type="match status" value="1"/>
</dbReference>
<evidence type="ECO:0000313" key="8">
    <source>
        <dbReference type="Proteomes" id="UP000295135"/>
    </source>
</evidence>
<evidence type="ECO:0000256" key="2">
    <source>
        <dbReference type="ARBA" id="ARBA00022475"/>
    </source>
</evidence>
<evidence type="ECO:0000256" key="6">
    <source>
        <dbReference type="SAM" id="Phobius"/>
    </source>
</evidence>
<dbReference type="EMBL" id="SLZY01000012">
    <property type="protein sequence ID" value="TCS70987.1"/>
    <property type="molecule type" value="Genomic_DNA"/>
</dbReference>
<reference evidence="7 8" key="1">
    <citation type="submission" date="2019-03" db="EMBL/GenBank/DDBJ databases">
        <title>Genomic Encyclopedia of Type Strains, Phase IV (KMG-IV): sequencing the most valuable type-strain genomes for metagenomic binning, comparative biology and taxonomic classification.</title>
        <authorList>
            <person name="Goeker M."/>
        </authorList>
    </citation>
    <scope>NUCLEOTIDE SEQUENCE [LARGE SCALE GENOMIC DNA]</scope>
    <source>
        <strain evidence="7 8">DSM 103923</strain>
    </source>
</reference>
<comment type="subcellular location">
    <subcellularLocation>
        <location evidence="1">Cell membrane</location>
        <topology evidence="1">Multi-pass membrane protein</topology>
    </subcellularLocation>
</comment>
<evidence type="ECO:0000256" key="3">
    <source>
        <dbReference type="ARBA" id="ARBA00022692"/>
    </source>
</evidence>
<gene>
    <name evidence="7" type="ORF">EDC61_1122</name>
</gene>
<proteinExistence type="predicted"/>
<dbReference type="AlphaFoldDB" id="A0A4R3JTS8"/>
<dbReference type="InterPro" id="IPR050833">
    <property type="entry name" value="Poly_Biosynth_Transport"/>
</dbReference>
<feature type="transmembrane region" description="Helical" evidence="6">
    <location>
        <begin position="253"/>
        <end position="271"/>
    </location>
</feature>
<feature type="transmembrane region" description="Helical" evidence="6">
    <location>
        <begin position="121"/>
        <end position="141"/>
    </location>
</feature>
<comment type="caution">
    <text evidence="7">The sequence shown here is derived from an EMBL/GenBank/DDBJ whole genome shotgun (WGS) entry which is preliminary data.</text>
</comment>
<keyword evidence="4 6" id="KW-1133">Transmembrane helix</keyword>
<evidence type="ECO:0000313" key="7">
    <source>
        <dbReference type="EMBL" id="TCS70987.1"/>
    </source>
</evidence>
<feature type="transmembrane region" description="Helical" evidence="6">
    <location>
        <begin position="307"/>
        <end position="327"/>
    </location>
</feature>
<dbReference type="Pfam" id="PF13440">
    <property type="entry name" value="Polysacc_synt_3"/>
    <property type="match status" value="1"/>
</dbReference>
<evidence type="ECO:0000256" key="1">
    <source>
        <dbReference type="ARBA" id="ARBA00004651"/>
    </source>
</evidence>
<feature type="transmembrane region" description="Helical" evidence="6">
    <location>
        <begin position="183"/>
        <end position="206"/>
    </location>
</feature>
<dbReference type="PANTHER" id="PTHR30250:SF26">
    <property type="entry name" value="PSMA PROTEIN"/>
    <property type="match status" value="1"/>
</dbReference>